<dbReference type="InterPro" id="IPR006016">
    <property type="entry name" value="UspA"/>
</dbReference>
<evidence type="ECO:0000256" key="1">
    <source>
        <dbReference type="ARBA" id="ARBA00008791"/>
    </source>
</evidence>
<sequence>MFKRILVATDGSPLSEQAVDKAVELALLCGGDLCVVTVAHLEPHSYFEGSPVLSQMQVEEVRARSVAGAHGLVDAVKANAMNKGVRNVEVAVVASNQVAESIIETATTHNCDLIVMASHGRRTLKRLLMGSETLHVLTHSTTPVLVLR</sequence>
<evidence type="ECO:0000313" key="3">
    <source>
        <dbReference type="EMBL" id="MEJ8852937.1"/>
    </source>
</evidence>
<dbReference type="RefSeq" id="WP_340333053.1">
    <property type="nucleotide sequence ID" value="NZ_JBBKZS010000001.1"/>
</dbReference>
<dbReference type="PRINTS" id="PR01438">
    <property type="entry name" value="UNVRSLSTRESS"/>
</dbReference>
<dbReference type="PANTHER" id="PTHR46268">
    <property type="entry name" value="STRESS RESPONSE PROTEIN NHAX"/>
    <property type="match status" value="1"/>
</dbReference>
<comment type="caution">
    <text evidence="3">The sequence shown here is derived from an EMBL/GenBank/DDBJ whole genome shotgun (WGS) entry which is preliminary data.</text>
</comment>
<reference evidence="3 4" key="1">
    <citation type="submission" date="2024-03" db="EMBL/GenBank/DDBJ databases">
        <title>Novel species of the genus Variovorax.</title>
        <authorList>
            <person name="Liu Q."/>
            <person name="Xin Y.-H."/>
        </authorList>
    </citation>
    <scope>NUCLEOTIDE SEQUENCE [LARGE SCALE GENOMIC DNA]</scope>
    <source>
        <strain evidence="3 4">KACC 18901</strain>
    </source>
</reference>
<comment type="similarity">
    <text evidence="1">Belongs to the universal stress protein A family.</text>
</comment>
<dbReference type="InterPro" id="IPR006015">
    <property type="entry name" value="Universal_stress_UspA"/>
</dbReference>
<gene>
    <name evidence="3" type="ORF">WKW79_00060</name>
</gene>
<accession>A0ABU8X2K1</accession>
<dbReference type="InterPro" id="IPR014729">
    <property type="entry name" value="Rossmann-like_a/b/a_fold"/>
</dbReference>
<dbReference type="SUPFAM" id="SSF52402">
    <property type="entry name" value="Adenine nucleotide alpha hydrolases-like"/>
    <property type="match status" value="1"/>
</dbReference>
<keyword evidence="4" id="KW-1185">Reference proteome</keyword>
<dbReference type="Pfam" id="PF00582">
    <property type="entry name" value="Usp"/>
    <property type="match status" value="1"/>
</dbReference>
<dbReference type="Proteomes" id="UP001367030">
    <property type="component" value="Unassembled WGS sequence"/>
</dbReference>
<name>A0ABU8X2K1_9BURK</name>
<proteinExistence type="inferred from homology"/>
<dbReference type="Gene3D" id="3.40.50.620">
    <property type="entry name" value="HUPs"/>
    <property type="match status" value="1"/>
</dbReference>
<organism evidence="3 4">
    <name type="scientific">Variovorax robiniae</name>
    <dbReference type="NCBI Taxonomy" id="1836199"/>
    <lineage>
        <taxon>Bacteria</taxon>
        <taxon>Pseudomonadati</taxon>
        <taxon>Pseudomonadota</taxon>
        <taxon>Betaproteobacteria</taxon>
        <taxon>Burkholderiales</taxon>
        <taxon>Comamonadaceae</taxon>
        <taxon>Variovorax</taxon>
    </lineage>
</organism>
<feature type="domain" description="UspA" evidence="2">
    <location>
        <begin position="1"/>
        <end position="148"/>
    </location>
</feature>
<protein>
    <submittedName>
        <fullName evidence="3">Universal stress protein</fullName>
    </submittedName>
</protein>
<dbReference type="PANTHER" id="PTHR46268:SF15">
    <property type="entry name" value="UNIVERSAL STRESS PROTEIN HP_0031"/>
    <property type="match status" value="1"/>
</dbReference>
<evidence type="ECO:0000313" key="4">
    <source>
        <dbReference type="Proteomes" id="UP001367030"/>
    </source>
</evidence>
<evidence type="ECO:0000259" key="2">
    <source>
        <dbReference type="Pfam" id="PF00582"/>
    </source>
</evidence>
<dbReference type="CDD" id="cd00293">
    <property type="entry name" value="USP-like"/>
    <property type="match status" value="1"/>
</dbReference>
<dbReference type="EMBL" id="JBBKZS010000001">
    <property type="protein sequence ID" value="MEJ8852937.1"/>
    <property type="molecule type" value="Genomic_DNA"/>
</dbReference>